<dbReference type="PANTHER" id="PTHR35848">
    <property type="entry name" value="OXALATE-BINDING PROTEIN"/>
    <property type="match status" value="1"/>
</dbReference>
<gene>
    <name evidence="3" type="ORF">D187_006236</name>
</gene>
<name>S9PIB4_CYSF2</name>
<dbReference type="eggNOG" id="COG3837">
    <property type="taxonomic scope" value="Bacteria"/>
</dbReference>
<comment type="caution">
    <text evidence="3">The sequence shown here is derived from an EMBL/GenBank/DDBJ whole genome shotgun (WGS) entry which is preliminary data.</text>
</comment>
<dbReference type="InterPro" id="IPR013096">
    <property type="entry name" value="Cupin_2"/>
</dbReference>
<dbReference type="InterPro" id="IPR011051">
    <property type="entry name" value="RmlC_Cupin_sf"/>
</dbReference>
<dbReference type="CDD" id="cd02224">
    <property type="entry name" value="cupin_SPO2919-like"/>
    <property type="match status" value="1"/>
</dbReference>
<evidence type="ECO:0000256" key="1">
    <source>
        <dbReference type="ARBA" id="ARBA00022723"/>
    </source>
</evidence>
<dbReference type="InterPro" id="IPR051610">
    <property type="entry name" value="GPI/OXD"/>
</dbReference>
<evidence type="ECO:0000313" key="3">
    <source>
        <dbReference type="EMBL" id="EPX62826.1"/>
    </source>
</evidence>
<dbReference type="InterPro" id="IPR014710">
    <property type="entry name" value="RmlC-like_jellyroll"/>
</dbReference>
<protein>
    <recommendedName>
        <fullName evidence="2">Cupin type-2 domain-containing protein</fullName>
    </recommendedName>
</protein>
<reference evidence="3" key="1">
    <citation type="submission" date="2013-05" db="EMBL/GenBank/DDBJ databases">
        <title>Genome assembly of Cystobacter fuscus DSM 2262.</title>
        <authorList>
            <person name="Sharma G."/>
            <person name="Khatri I."/>
            <person name="Kaur C."/>
            <person name="Mayilraj S."/>
            <person name="Subramanian S."/>
        </authorList>
    </citation>
    <scope>NUCLEOTIDE SEQUENCE [LARGE SCALE GENOMIC DNA]</scope>
    <source>
        <strain evidence="3">DSM 2262</strain>
    </source>
</reference>
<keyword evidence="1" id="KW-0479">Metal-binding</keyword>
<dbReference type="AlphaFoldDB" id="S9PIB4"/>
<dbReference type="Proteomes" id="UP000011682">
    <property type="component" value="Unassembled WGS sequence"/>
</dbReference>
<proteinExistence type="predicted"/>
<evidence type="ECO:0000313" key="4">
    <source>
        <dbReference type="Proteomes" id="UP000011682"/>
    </source>
</evidence>
<accession>S9PIB4</accession>
<sequence>MVACTMKKIDLSAVPVQTGSSYPPPFDSPCNAQSFQRLARHAGLTRFGVNLTVIEPGAWSSQRHWHSHEDEFIWVLEGELTLVTDAGEEVLRPGDCVAFKRGDPDGHHLINKSGRPAKVLEIGNSDPQDRCVYSDIDMVAEPGRARYIHRDGTPYPVKG</sequence>
<evidence type="ECO:0000259" key="2">
    <source>
        <dbReference type="Pfam" id="PF07883"/>
    </source>
</evidence>
<dbReference type="EMBL" id="ANAH02000006">
    <property type="protein sequence ID" value="EPX62826.1"/>
    <property type="molecule type" value="Genomic_DNA"/>
</dbReference>
<dbReference type="GO" id="GO:0046872">
    <property type="term" value="F:metal ion binding"/>
    <property type="evidence" value="ECO:0007669"/>
    <property type="project" value="UniProtKB-KW"/>
</dbReference>
<keyword evidence="4" id="KW-1185">Reference proteome</keyword>
<dbReference type="PANTHER" id="PTHR35848:SF9">
    <property type="entry name" value="SLL1358 PROTEIN"/>
    <property type="match status" value="1"/>
</dbReference>
<dbReference type="Gene3D" id="2.60.120.10">
    <property type="entry name" value="Jelly Rolls"/>
    <property type="match status" value="1"/>
</dbReference>
<organism evidence="3 4">
    <name type="scientific">Cystobacter fuscus (strain ATCC 25194 / DSM 2262 / NBRC 100088 / M29)</name>
    <dbReference type="NCBI Taxonomy" id="1242864"/>
    <lineage>
        <taxon>Bacteria</taxon>
        <taxon>Pseudomonadati</taxon>
        <taxon>Myxococcota</taxon>
        <taxon>Myxococcia</taxon>
        <taxon>Myxococcales</taxon>
        <taxon>Cystobacterineae</taxon>
        <taxon>Archangiaceae</taxon>
        <taxon>Cystobacter</taxon>
    </lineage>
</organism>
<feature type="domain" description="Cupin type-2" evidence="2">
    <location>
        <begin position="51"/>
        <end position="122"/>
    </location>
</feature>
<dbReference type="Pfam" id="PF07883">
    <property type="entry name" value="Cupin_2"/>
    <property type="match status" value="1"/>
</dbReference>
<dbReference type="SUPFAM" id="SSF51182">
    <property type="entry name" value="RmlC-like cupins"/>
    <property type="match status" value="1"/>
</dbReference>